<evidence type="ECO:0000256" key="5">
    <source>
        <dbReference type="ARBA" id="ARBA00032976"/>
    </source>
</evidence>
<evidence type="ECO:0000256" key="1">
    <source>
        <dbReference type="ARBA" id="ARBA00003236"/>
    </source>
</evidence>
<gene>
    <name evidence="7" type="primary">hfsH</name>
    <name evidence="7" type="ORF">GCM10007854_27350</name>
</gene>
<dbReference type="EMBL" id="BSNJ01000006">
    <property type="protein sequence ID" value="GLQ21780.1"/>
    <property type="molecule type" value="Genomic_DNA"/>
</dbReference>
<comment type="function">
    <text evidence="1">Is involved in generating a small heat-stable compound (Nod), an acylated oligomer of N-acetylglucosamine, that stimulates mitosis in various plant protoplasts.</text>
</comment>
<accession>A0ABQ5V2L3</accession>
<dbReference type="RefSeq" id="WP_284373699.1">
    <property type="nucleotide sequence ID" value="NZ_BSNJ01000006.1"/>
</dbReference>
<evidence type="ECO:0000313" key="8">
    <source>
        <dbReference type="Proteomes" id="UP001161390"/>
    </source>
</evidence>
<feature type="domain" description="NodB homology" evidence="6">
    <location>
        <begin position="36"/>
        <end position="250"/>
    </location>
</feature>
<evidence type="ECO:0000256" key="3">
    <source>
        <dbReference type="ARBA" id="ARBA00020071"/>
    </source>
</evidence>
<dbReference type="InterPro" id="IPR002509">
    <property type="entry name" value="NODB_dom"/>
</dbReference>
<dbReference type="PANTHER" id="PTHR34216">
    <property type="match status" value="1"/>
</dbReference>
<dbReference type="PANTHER" id="PTHR34216:SF11">
    <property type="entry name" value="CHITOOLIGOSACCHARIDE DEACETYLASE"/>
    <property type="match status" value="1"/>
</dbReference>
<name>A0ABQ5V2L3_9PROT</name>
<reference evidence="7" key="2">
    <citation type="submission" date="2023-01" db="EMBL/GenBank/DDBJ databases">
        <title>Draft genome sequence of Algimonas porphyrae strain NBRC 108216.</title>
        <authorList>
            <person name="Sun Q."/>
            <person name="Mori K."/>
        </authorList>
    </citation>
    <scope>NUCLEOTIDE SEQUENCE</scope>
    <source>
        <strain evidence="7">NBRC 108216</strain>
    </source>
</reference>
<evidence type="ECO:0000256" key="4">
    <source>
        <dbReference type="ARBA" id="ARBA00022729"/>
    </source>
</evidence>
<dbReference type="SUPFAM" id="SSF88713">
    <property type="entry name" value="Glycoside hydrolase/deacetylase"/>
    <property type="match status" value="1"/>
</dbReference>
<dbReference type="PROSITE" id="PS51677">
    <property type="entry name" value="NODB"/>
    <property type="match status" value="1"/>
</dbReference>
<keyword evidence="4" id="KW-0732">Signal</keyword>
<evidence type="ECO:0000256" key="2">
    <source>
        <dbReference type="ARBA" id="ARBA00010973"/>
    </source>
</evidence>
<reference evidence="7" key="1">
    <citation type="journal article" date="2014" name="Int. J. Syst. Evol. Microbiol.">
        <title>Complete genome of a new Firmicutes species belonging to the dominant human colonic microbiota ('Ruminococcus bicirculans') reveals two chromosomes and a selective capacity to utilize plant glucans.</title>
        <authorList>
            <consortium name="NISC Comparative Sequencing Program"/>
            <person name="Wegmann U."/>
            <person name="Louis P."/>
            <person name="Goesmann A."/>
            <person name="Henrissat B."/>
            <person name="Duncan S.H."/>
            <person name="Flint H.J."/>
        </authorList>
    </citation>
    <scope>NUCLEOTIDE SEQUENCE</scope>
    <source>
        <strain evidence="7">NBRC 108216</strain>
    </source>
</reference>
<comment type="caution">
    <text evidence="7">The sequence shown here is derived from an EMBL/GenBank/DDBJ whole genome shotgun (WGS) entry which is preliminary data.</text>
</comment>
<comment type="similarity">
    <text evidence="2">Belongs to the polysaccharide deacetylase family.</text>
</comment>
<evidence type="ECO:0000313" key="7">
    <source>
        <dbReference type="EMBL" id="GLQ21780.1"/>
    </source>
</evidence>
<sequence>MNANIYQPQSQFVAKVRRRMARHMACETITPSLSKGVISLSFDDCPRSVVENALPLIEAKGWRATIYASLGLCDTTNHLGLHMSEADLKTAHDAGHEIGDHSFSHMDAMQAGPAAFLDDIRKNQAGFARLNLPKARTFAYPYGEVTPSVKKRISREFALSRGIHDPSDASIDLNLAASARLYSSTINHVCEQITHAAVHHQWLILFGHDVRNDPSEYGCTPGELARVIDHIASHDLDVLPVASALERLQP</sequence>
<evidence type="ECO:0000259" key="6">
    <source>
        <dbReference type="PROSITE" id="PS51677"/>
    </source>
</evidence>
<organism evidence="7 8">
    <name type="scientific">Algimonas porphyrae</name>
    <dbReference type="NCBI Taxonomy" id="1128113"/>
    <lineage>
        <taxon>Bacteria</taxon>
        <taxon>Pseudomonadati</taxon>
        <taxon>Pseudomonadota</taxon>
        <taxon>Alphaproteobacteria</taxon>
        <taxon>Maricaulales</taxon>
        <taxon>Robiginitomaculaceae</taxon>
        <taxon>Algimonas</taxon>
    </lineage>
</organism>
<dbReference type="InterPro" id="IPR011330">
    <property type="entry name" value="Glyco_hydro/deAcase_b/a-brl"/>
</dbReference>
<dbReference type="InterPro" id="IPR051398">
    <property type="entry name" value="Polysacch_Deacetylase"/>
</dbReference>
<protein>
    <recommendedName>
        <fullName evidence="3">Chitooligosaccharide deacetylase</fullName>
    </recommendedName>
    <alternativeName>
        <fullName evidence="5">Nodulation protein B</fullName>
    </alternativeName>
</protein>
<dbReference type="Proteomes" id="UP001161390">
    <property type="component" value="Unassembled WGS sequence"/>
</dbReference>
<keyword evidence="8" id="KW-1185">Reference proteome</keyword>
<proteinExistence type="inferred from homology"/>
<dbReference type="Gene3D" id="3.20.20.370">
    <property type="entry name" value="Glycoside hydrolase/deacetylase"/>
    <property type="match status" value="1"/>
</dbReference>
<dbReference type="Pfam" id="PF01522">
    <property type="entry name" value="Polysacc_deac_1"/>
    <property type="match status" value="1"/>
</dbReference>